<feature type="compositionally biased region" description="Basic and acidic residues" evidence="1">
    <location>
        <begin position="45"/>
        <end position="62"/>
    </location>
</feature>
<evidence type="ECO:0000313" key="3">
    <source>
        <dbReference type="EMBL" id="CAB4179901.1"/>
    </source>
</evidence>
<reference evidence="2" key="1">
    <citation type="submission" date="2020-05" db="EMBL/GenBank/DDBJ databases">
        <authorList>
            <person name="Chiriac C."/>
            <person name="Salcher M."/>
            <person name="Ghai R."/>
            <person name="Kavagutti S V."/>
        </authorList>
    </citation>
    <scope>NUCLEOTIDE SEQUENCE</scope>
</reference>
<feature type="compositionally biased region" description="Basic and acidic residues" evidence="1">
    <location>
        <begin position="155"/>
        <end position="165"/>
    </location>
</feature>
<feature type="region of interest" description="Disordered" evidence="1">
    <location>
        <begin position="25"/>
        <end position="63"/>
    </location>
</feature>
<dbReference type="EMBL" id="LR796920">
    <property type="protein sequence ID" value="CAB4175099.1"/>
    <property type="molecule type" value="Genomic_DNA"/>
</dbReference>
<proteinExistence type="predicted"/>
<evidence type="ECO:0000313" key="2">
    <source>
        <dbReference type="EMBL" id="CAB4175099.1"/>
    </source>
</evidence>
<evidence type="ECO:0000313" key="4">
    <source>
        <dbReference type="EMBL" id="CAB4188724.1"/>
    </source>
</evidence>
<gene>
    <name evidence="3" type="ORF">UFOVP1035_108</name>
    <name evidence="4" type="ORF">UFOVP1181_67</name>
    <name evidence="2" type="ORF">UFOVP965_112</name>
</gene>
<accession>A0A6J5PTC8</accession>
<organism evidence="2">
    <name type="scientific">uncultured Caudovirales phage</name>
    <dbReference type="NCBI Taxonomy" id="2100421"/>
    <lineage>
        <taxon>Viruses</taxon>
        <taxon>Duplodnaviria</taxon>
        <taxon>Heunggongvirae</taxon>
        <taxon>Uroviricota</taxon>
        <taxon>Caudoviricetes</taxon>
        <taxon>Peduoviridae</taxon>
        <taxon>Maltschvirus</taxon>
        <taxon>Maltschvirus maltsch</taxon>
    </lineage>
</organism>
<evidence type="ECO:0000256" key="1">
    <source>
        <dbReference type="SAM" id="MobiDB-lite"/>
    </source>
</evidence>
<protein>
    <submittedName>
        <fullName evidence="2">Uncharacterized protein</fullName>
    </submittedName>
</protein>
<sequence>MDPDYRSYHGSGITDTTYTVHQLDDAGNDKGVSSASIFGGYQMPDSDRYQAHPKIGDDESRKFYRGTPSTLPKGFAEQGELFNWVPPKISGLYRSNDSPKSDTMAALGLAVKGARKAFGVEPKPDEQLSADSAPIAAKLTGQQFSTTYNAGESKSALRRDGDRTATRQGQRARYYERDREGGSKRLEESDIQEGSDLIRNKLRESIAARKAPLVNKVAELTGKLPDVKSLKNNRQQTLPGM</sequence>
<feature type="region of interest" description="Disordered" evidence="1">
    <location>
        <begin position="146"/>
        <end position="189"/>
    </location>
</feature>
<name>A0A6J5PTC8_9CAUD</name>
<feature type="compositionally biased region" description="Basic and acidic residues" evidence="1">
    <location>
        <begin position="173"/>
        <end position="188"/>
    </location>
</feature>
<dbReference type="EMBL" id="LR796984">
    <property type="protein sequence ID" value="CAB4179901.1"/>
    <property type="molecule type" value="Genomic_DNA"/>
</dbReference>
<dbReference type="EMBL" id="LR797127">
    <property type="protein sequence ID" value="CAB4188724.1"/>
    <property type="molecule type" value="Genomic_DNA"/>
</dbReference>